<keyword evidence="3" id="KW-1185">Reference proteome</keyword>
<organism evidence="2 3">
    <name type="scientific">Armillaria tabescens</name>
    <name type="common">Ringless honey mushroom</name>
    <name type="synonym">Agaricus tabescens</name>
    <dbReference type="NCBI Taxonomy" id="1929756"/>
    <lineage>
        <taxon>Eukaryota</taxon>
        <taxon>Fungi</taxon>
        <taxon>Dikarya</taxon>
        <taxon>Basidiomycota</taxon>
        <taxon>Agaricomycotina</taxon>
        <taxon>Agaricomycetes</taxon>
        <taxon>Agaricomycetidae</taxon>
        <taxon>Agaricales</taxon>
        <taxon>Marasmiineae</taxon>
        <taxon>Physalacriaceae</taxon>
        <taxon>Desarmillaria</taxon>
    </lineage>
</organism>
<protein>
    <submittedName>
        <fullName evidence="2">Uncharacterized protein</fullName>
    </submittedName>
</protein>
<dbReference type="RefSeq" id="XP_060337570.1">
    <property type="nucleotide sequence ID" value="XM_060471323.1"/>
</dbReference>
<feature type="compositionally biased region" description="Polar residues" evidence="1">
    <location>
        <begin position="366"/>
        <end position="379"/>
    </location>
</feature>
<dbReference type="AlphaFoldDB" id="A0AA39TUN3"/>
<feature type="compositionally biased region" description="Polar residues" evidence="1">
    <location>
        <begin position="89"/>
        <end position="119"/>
    </location>
</feature>
<dbReference type="EMBL" id="JAUEPS010000003">
    <property type="protein sequence ID" value="KAK0466978.1"/>
    <property type="molecule type" value="Genomic_DNA"/>
</dbReference>
<feature type="compositionally biased region" description="Low complexity" evidence="1">
    <location>
        <begin position="57"/>
        <end position="66"/>
    </location>
</feature>
<evidence type="ECO:0000313" key="3">
    <source>
        <dbReference type="Proteomes" id="UP001175211"/>
    </source>
</evidence>
<feature type="compositionally biased region" description="Polar residues" evidence="1">
    <location>
        <begin position="221"/>
        <end position="239"/>
    </location>
</feature>
<feature type="region of interest" description="Disordered" evidence="1">
    <location>
        <begin position="1"/>
        <end position="165"/>
    </location>
</feature>
<feature type="region of interest" description="Disordered" evidence="1">
    <location>
        <begin position="358"/>
        <end position="414"/>
    </location>
</feature>
<accession>A0AA39TUN3</accession>
<reference evidence="2" key="1">
    <citation type="submission" date="2023-06" db="EMBL/GenBank/DDBJ databases">
        <authorList>
            <consortium name="Lawrence Berkeley National Laboratory"/>
            <person name="Ahrendt S."/>
            <person name="Sahu N."/>
            <person name="Indic B."/>
            <person name="Wong-Bajracharya J."/>
            <person name="Merenyi Z."/>
            <person name="Ke H.-M."/>
            <person name="Monk M."/>
            <person name="Kocsube S."/>
            <person name="Drula E."/>
            <person name="Lipzen A."/>
            <person name="Balint B."/>
            <person name="Henrissat B."/>
            <person name="Andreopoulos B."/>
            <person name="Martin F.M."/>
            <person name="Harder C.B."/>
            <person name="Rigling D."/>
            <person name="Ford K.L."/>
            <person name="Foster G.D."/>
            <person name="Pangilinan J."/>
            <person name="Papanicolaou A."/>
            <person name="Barry K."/>
            <person name="LaButti K."/>
            <person name="Viragh M."/>
            <person name="Koriabine M."/>
            <person name="Yan M."/>
            <person name="Riley R."/>
            <person name="Champramary S."/>
            <person name="Plett K.L."/>
            <person name="Tsai I.J."/>
            <person name="Slot J."/>
            <person name="Sipos G."/>
            <person name="Plett J."/>
            <person name="Nagy L.G."/>
            <person name="Grigoriev I.V."/>
        </authorList>
    </citation>
    <scope>NUCLEOTIDE SEQUENCE</scope>
    <source>
        <strain evidence="2">CCBAS 213</strain>
    </source>
</reference>
<name>A0AA39TUN3_ARMTA</name>
<dbReference type="Proteomes" id="UP001175211">
    <property type="component" value="Unassembled WGS sequence"/>
</dbReference>
<evidence type="ECO:0000256" key="1">
    <source>
        <dbReference type="SAM" id="MobiDB-lite"/>
    </source>
</evidence>
<evidence type="ECO:0000313" key="2">
    <source>
        <dbReference type="EMBL" id="KAK0466978.1"/>
    </source>
</evidence>
<proteinExistence type="predicted"/>
<feature type="region of interest" description="Disordered" evidence="1">
    <location>
        <begin position="211"/>
        <end position="250"/>
    </location>
</feature>
<sequence>MESPSPSKRIIKYTYLDRQKKKRGGQGHSELFSESDNEMPLETQSNASSRVNKGKKPVSSMKPPSSIATKKSEFKVPSPKQSRDDTFKPPSSSHARQSPVGSLNRVTNDEASPSTNRKPPSSVGRSAKPRSSIKQPVEREEEESDEDDNASVAESFISLSRVRRNEAERTEYFKNQPECQFIEDDSHHVKCTRCGKVVNLGTKRPFTVRPWEKHREKCDQQVPSSMLNEETGQPASPSARSKYRKPKTEEERKALLESDLRAQIVKENETLCKRCQKWIRCSSQTYSLFVWNKHQLICSDTSPSTRVATAADRIRLVNDPQVKDCGPRHVDCKFCESTIQLEGDYDPTNWITHQTTCTTPLPPPSATSESTLVAPSDGSSEMRGVKRPLEEAADDDTPRLNRPRRANYRPEDKEAPSALGWFLMPFKAFARGFKESIDNMRASGS</sequence>
<feature type="compositionally biased region" description="Polar residues" evidence="1">
    <location>
        <begin position="42"/>
        <end position="51"/>
    </location>
</feature>
<feature type="compositionally biased region" description="Acidic residues" evidence="1">
    <location>
        <begin position="139"/>
        <end position="149"/>
    </location>
</feature>
<comment type="caution">
    <text evidence="2">The sequence shown here is derived from an EMBL/GenBank/DDBJ whole genome shotgun (WGS) entry which is preliminary data.</text>
</comment>
<gene>
    <name evidence="2" type="ORF">EV420DRAFT_1506523</name>
</gene>
<dbReference type="GeneID" id="85354871"/>